<name>A0ABQ1HI83_9GAMM</name>
<protein>
    <recommendedName>
        <fullName evidence="4">Transmembrane protein</fullName>
    </recommendedName>
</protein>
<organism evidence="2 3">
    <name type="scientific">Arenimonas soli</name>
    <dbReference type="NCBI Taxonomy" id="2269504"/>
    <lineage>
        <taxon>Bacteria</taxon>
        <taxon>Pseudomonadati</taxon>
        <taxon>Pseudomonadota</taxon>
        <taxon>Gammaproteobacteria</taxon>
        <taxon>Lysobacterales</taxon>
        <taxon>Lysobacteraceae</taxon>
        <taxon>Arenimonas</taxon>
    </lineage>
</organism>
<feature type="transmembrane region" description="Helical" evidence="1">
    <location>
        <begin position="118"/>
        <end position="141"/>
    </location>
</feature>
<dbReference type="Proteomes" id="UP000623419">
    <property type="component" value="Unassembled WGS sequence"/>
</dbReference>
<reference evidence="3" key="1">
    <citation type="journal article" date="2019" name="Int. J. Syst. Evol. Microbiol.">
        <title>The Global Catalogue of Microorganisms (GCM) 10K type strain sequencing project: providing services to taxonomists for standard genome sequencing and annotation.</title>
        <authorList>
            <consortium name="The Broad Institute Genomics Platform"/>
            <consortium name="The Broad Institute Genome Sequencing Center for Infectious Disease"/>
            <person name="Wu L."/>
            <person name="Ma J."/>
        </authorList>
    </citation>
    <scope>NUCLEOTIDE SEQUENCE [LARGE SCALE GENOMIC DNA]</scope>
    <source>
        <strain evidence="3">CGMCC 1.15905</strain>
    </source>
</reference>
<comment type="caution">
    <text evidence="2">The sequence shown here is derived from an EMBL/GenBank/DDBJ whole genome shotgun (WGS) entry which is preliminary data.</text>
</comment>
<keyword evidence="1" id="KW-0812">Transmembrane</keyword>
<dbReference type="EMBL" id="BMKC01000002">
    <property type="protein sequence ID" value="GGA79074.1"/>
    <property type="molecule type" value="Genomic_DNA"/>
</dbReference>
<evidence type="ECO:0000313" key="3">
    <source>
        <dbReference type="Proteomes" id="UP000623419"/>
    </source>
</evidence>
<keyword evidence="3" id="KW-1185">Reference proteome</keyword>
<feature type="transmembrane region" description="Helical" evidence="1">
    <location>
        <begin position="72"/>
        <end position="90"/>
    </location>
</feature>
<dbReference type="RefSeq" id="WP_188663138.1">
    <property type="nucleotide sequence ID" value="NZ_BMKC01000002.1"/>
</dbReference>
<keyword evidence="1" id="KW-0472">Membrane</keyword>
<feature type="transmembrane region" description="Helical" evidence="1">
    <location>
        <begin position="153"/>
        <end position="174"/>
    </location>
</feature>
<feature type="transmembrane region" description="Helical" evidence="1">
    <location>
        <begin position="42"/>
        <end position="60"/>
    </location>
</feature>
<sequence>MNANKDWDALSATWQQQDAPAIDVEALRREASRRGRTLRRTVWLETGFTALVVLLCVLVALAPDSDGFERGLFGVLALLMTAYQAYMVWLRRREWSEAGLDATALLDLELRRCETTLYYWRFGMWSVLVLWLGLYGFWLWLLSQDGDPGRAAGLVGGLYINVLVIPAMGLYGLWRSRQARQRRERLLALRDQARAP</sequence>
<keyword evidence="1" id="KW-1133">Transmembrane helix</keyword>
<evidence type="ECO:0000256" key="1">
    <source>
        <dbReference type="SAM" id="Phobius"/>
    </source>
</evidence>
<accession>A0ABQ1HI83</accession>
<proteinExistence type="predicted"/>
<gene>
    <name evidence="2" type="ORF">GCM10011521_16620</name>
</gene>
<evidence type="ECO:0008006" key="4">
    <source>
        <dbReference type="Google" id="ProtNLM"/>
    </source>
</evidence>
<evidence type="ECO:0000313" key="2">
    <source>
        <dbReference type="EMBL" id="GGA79074.1"/>
    </source>
</evidence>